<accession>A0A438KJ68</accession>
<gene>
    <name evidence="5" type="primary">RDH8</name>
    <name evidence="5" type="ORF">CK203_001854</name>
</gene>
<dbReference type="GO" id="GO:0016491">
    <property type="term" value="F:oxidoreductase activity"/>
    <property type="evidence" value="ECO:0007669"/>
    <property type="project" value="UniProtKB-KW"/>
</dbReference>
<reference evidence="5 6" key="1">
    <citation type="journal article" date="2018" name="PLoS Genet.">
        <title>Population sequencing reveals clonal diversity and ancestral inbreeding in the grapevine cultivar Chardonnay.</title>
        <authorList>
            <person name="Roach M.J."/>
            <person name="Johnson D.L."/>
            <person name="Bohlmann J."/>
            <person name="van Vuuren H.J."/>
            <person name="Jones S.J."/>
            <person name="Pretorius I.S."/>
            <person name="Schmidt S.A."/>
            <person name="Borneman A.R."/>
        </authorList>
    </citation>
    <scope>NUCLEOTIDE SEQUENCE [LARGE SCALE GENOMIC DNA]</scope>
    <source>
        <strain evidence="6">cv. Chardonnay</strain>
        <tissue evidence="5">Leaf</tissue>
    </source>
</reference>
<dbReference type="InterPro" id="IPR020904">
    <property type="entry name" value="Sc_DH/Rdtase_CS"/>
</dbReference>
<evidence type="ECO:0000256" key="1">
    <source>
        <dbReference type="ARBA" id="ARBA00006484"/>
    </source>
</evidence>
<dbReference type="PANTHER" id="PTHR44169:SF6">
    <property type="entry name" value="NADPH-DEPENDENT 1-ACYLDIHYDROXYACETONE PHOSPHATE REDUCTASE"/>
    <property type="match status" value="1"/>
</dbReference>
<organism evidence="5 6">
    <name type="scientific">Vitis vinifera</name>
    <name type="common">Grape</name>
    <dbReference type="NCBI Taxonomy" id="29760"/>
    <lineage>
        <taxon>Eukaryota</taxon>
        <taxon>Viridiplantae</taxon>
        <taxon>Streptophyta</taxon>
        <taxon>Embryophyta</taxon>
        <taxon>Tracheophyta</taxon>
        <taxon>Spermatophyta</taxon>
        <taxon>Magnoliopsida</taxon>
        <taxon>eudicotyledons</taxon>
        <taxon>Gunneridae</taxon>
        <taxon>Pentapetalae</taxon>
        <taxon>rosids</taxon>
        <taxon>Vitales</taxon>
        <taxon>Vitaceae</taxon>
        <taxon>Viteae</taxon>
        <taxon>Vitis</taxon>
    </lineage>
</organism>
<proteinExistence type="inferred from homology"/>
<feature type="region of interest" description="Disordered" evidence="4">
    <location>
        <begin position="1"/>
        <end position="21"/>
    </location>
</feature>
<evidence type="ECO:0000256" key="4">
    <source>
        <dbReference type="SAM" id="MobiDB-lite"/>
    </source>
</evidence>
<protein>
    <submittedName>
        <fullName evidence="5">Retinol dehydrogenase 8</fullName>
    </submittedName>
</protein>
<comment type="similarity">
    <text evidence="1 3">Belongs to the short-chain dehydrogenases/reductases (SDR) family.</text>
</comment>
<dbReference type="AlphaFoldDB" id="A0A438KJ68"/>
<dbReference type="OrthoDB" id="5958943at2759"/>
<dbReference type="Proteomes" id="UP000288805">
    <property type="component" value="Unassembled WGS sequence"/>
</dbReference>
<dbReference type="Gene3D" id="3.40.50.720">
    <property type="entry name" value="NAD(P)-binding Rossmann-like Domain"/>
    <property type="match status" value="1"/>
</dbReference>
<dbReference type="PROSITE" id="PS00061">
    <property type="entry name" value="ADH_SHORT"/>
    <property type="match status" value="1"/>
</dbReference>
<evidence type="ECO:0000313" key="6">
    <source>
        <dbReference type="Proteomes" id="UP000288805"/>
    </source>
</evidence>
<evidence type="ECO:0000256" key="2">
    <source>
        <dbReference type="ARBA" id="ARBA00023002"/>
    </source>
</evidence>
<dbReference type="InterPro" id="IPR036291">
    <property type="entry name" value="NAD(P)-bd_dom_sf"/>
</dbReference>
<dbReference type="PRINTS" id="PR00081">
    <property type="entry name" value="GDHRDH"/>
</dbReference>
<dbReference type="PRINTS" id="PR00080">
    <property type="entry name" value="SDRFAMILY"/>
</dbReference>
<dbReference type="InterPro" id="IPR002347">
    <property type="entry name" value="SDR_fam"/>
</dbReference>
<evidence type="ECO:0000313" key="5">
    <source>
        <dbReference type="EMBL" id="RVX21229.1"/>
    </source>
</evidence>
<comment type="caution">
    <text evidence="5">The sequence shown here is derived from an EMBL/GenBank/DDBJ whole genome shotgun (WGS) entry which is preliminary data.</text>
</comment>
<dbReference type="PANTHER" id="PTHR44169">
    <property type="entry name" value="NADPH-DEPENDENT 1-ACYLDIHYDROXYACETONE PHOSPHATE REDUCTASE"/>
    <property type="match status" value="1"/>
</dbReference>
<dbReference type="CDD" id="cd05374">
    <property type="entry name" value="17beta-HSD-like_SDR_c"/>
    <property type="match status" value="1"/>
</dbReference>
<name>A0A438KJ68_VITVI</name>
<sequence length="365" mass="41380">MWKRPNASTLRHGPCTRGQKWTRQKHFKTNDILQQDQNNRVHNPHAFSHLNSSPTFSFPHITQLFPNGILRSPGGSHHRLFRGRHWSRTRTRLREEKCLVVATSRSLPSMADLDHDSRFFLQELDVLSEESVHHVLSSVLEKFGRIDVLVNNAGIQCVGPLAEIPLSAIENTFNTNVFDLTRLLWVVEFPVFLFFVYLNRGSMRLIQAVIPHMASRRKGKIVNIGSVSVLGPGPWAGSYTASKAALHSLTDTLRLELRPFGIDVINVAPGAVKSNIGNSALASYNRMPEWKLYKPFEAAIRERTNFSQGPKSTPSEEFAKKTVAAVLKKNPPAWFSYGHYSTIMAIMYHLPLFIRDFILRLAMKC</sequence>
<dbReference type="SUPFAM" id="SSF51735">
    <property type="entry name" value="NAD(P)-binding Rossmann-fold domains"/>
    <property type="match status" value="1"/>
</dbReference>
<keyword evidence="2" id="KW-0560">Oxidoreductase</keyword>
<evidence type="ECO:0000256" key="3">
    <source>
        <dbReference type="RuleBase" id="RU000363"/>
    </source>
</evidence>
<dbReference type="Pfam" id="PF00106">
    <property type="entry name" value="adh_short"/>
    <property type="match status" value="2"/>
</dbReference>
<dbReference type="EMBL" id="QGNW01000005">
    <property type="protein sequence ID" value="RVX21229.1"/>
    <property type="molecule type" value="Genomic_DNA"/>
</dbReference>